<dbReference type="Proteomes" id="UP000641646">
    <property type="component" value="Unassembled WGS sequence"/>
</dbReference>
<dbReference type="PANTHER" id="PTHR38463">
    <property type="entry name" value="STRESS RESPONSE PROTEIN YSNF"/>
    <property type="match status" value="1"/>
</dbReference>
<dbReference type="InterPro" id="IPR019060">
    <property type="entry name" value="DUF2382"/>
</dbReference>
<dbReference type="AlphaFoldDB" id="A0A926VIF8"/>
<proteinExistence type="predicted"/>
<evidence type="ECO:0000313" key="3">
    <source>
        <dbReference type="EMBL" id="MBD2184382.1"/>
    </source>
</evidence>
<reference evidence="3" key="2">
    <citation type="submission" date="2020-08" db="EMBL/GenBank/DDBJ databases">
        <authorList>
            <person name="Chen M."/>
            <person name="Teng W."/>
            <person name="Zhao L."/>
            <person name="Hu C."/>
            <person name="Zhou Y."/>
            <person name="Han B."/>
            <person name="Song L."/>
            <person name="Shu W."/>
        </authorList>
    </citation>
    <scope>NUCLEOTIDE SEQUENCE</scope>
    <source>
        <strain evidence="3">FACHB-1375</strain>
    </source>
</reference>
<feature type="domain" description="DUF2382" evidence="2">
    <location>
        <begin position="155"/>
        <end position="268"/>
    </location>
</feature>
<keyword evidence="4" id="KW-1185">Reference proteome</keyword>
<protein>
    <submittedName>
        <fullName evidence="3">DUF2382 domain-containing protein</fullName>
    </submittedName>
</protein>
<dbReference type="NCBIfam" id="TIGR02271">
    <property type="entry name" value="YsnF/AvaK domain"/>
    <property type="match status" value="1"/>
</dbReference>
<dbReference type="InterPro" id="IPR014747">
    <property type="entry name" value="Bac_photo_RC_H_C"/>
</dbReference>
<evidence type="ECO:0000259" key="1">
    <source>
        <dbReference type="Pfam" id="PF05239"/>
    </source>
</evidence>
<dbReference type="InterPro" id="IPR011033">
    <property type="entry name" value="PRC_barrel-like_sf"/>
</dbReference>
<dbReference type="InterPro" id="IPR052967">
    <property type="entry name" value="Stress_Response_Assoc"/>
</dbReference>
<evidence type="ECO:0000313" key="4">
    <source>
        <dbReference type="Proteomes" id="UP000641646"/>
    </source>
</evidence>
<dbReference type="GO" id="GO:0030077">
    <property type="term" value="C:plasma membrane light-harvesting complex"/>
    <property type="evidence" value="ECO:0007669"/>
    <property type="project" value="InterPro"/>
</dbReference>
<evidence type="ECO:0000259" key="2">
    <source>
        <dbReference type="Pfam" id="PF09557"/>
    </source>
</evidence>
<dbReference type="PANTHER" id="PTHR38463:SF1">
    <property type="entry name" value="STRESS RESPONSE PROTEIN YSNF"/>
    <property type="match status" value="1"/>
</dbReference>
<comment type="caution">
    <text evidence="3">The sequence shown here is derived from an EMBL/GenBank/DDBJ whole genome shotgun (WGS) entry which is preliminary data.</text>
</comment>
<organism evidence="3 4">
    <name type="scientific">Aerosakkonema funiforme FACHB-1375</name>
    <dbReference type="NCBI Taxonomy" id="2949571"/>
    <lineage>
        <taxon>Bacteria</taxon>
        <taxon>Bacillati</taxon>
        <taxon>Cyanobacteriota</taxon>
        <taxon>Cyanophyceae</taxon>
        <taxon>Oscillatoriophycideae</taxon>
        <taxon>Aerosakkonematales</taxon>
        <taxon>Aerosakkonemataceae</taxon>
        <taxon>Aerosakkonema</taxon>
    </lineage>
</organism>
<dbReference type="Gene3D" id="3.90.50.10">
    <property type="entry name" value="Photosynthetic Reaction Center, subunit H, domain 2"/>
    <property type="match status" value="1"/>
</dbReference>
<dbReference type="SUPFAM" id="SSF50346">
    <property type="entry name" value="PRC-barrel domain"/>
    <property type="match status" value="1"/>
</dbReference>
<gene>
    <name evidence="3" type="ORF">H6G03_25495</name>
</gene>
<dbReference type="RefSeq" id="WP_190470647.1">
    <property type="nucleotide sequence ID" value="NZ_JACJPW010000081.1"/>
</dbReference>
<dbReference type="Pfam" id="PF05239">
    <property type="entry name" value="PRC"/>
    <property type="match status" value="1"/>
</dbReference>
<dbReference type="Pfam" id="PF09557">
    <property type="entry name" value="DUF2382"/>
    <property type="match status" value="1"/>
</dbReference>
<accession>A0A926VIF8</accession>
<feature type="domain" description="PRC-barrel" evidence="1">
    <location>
        <begin position="16"/>
        <end position="86"/>
    </location>
</feature>
<name>A0A926VIF8_9CYAN</name>
<dbReference type="GO" id="GO:0019684">
    <property type="term" value="P:photosynthesis, light reaction"/>
    <property type="evidence" value="ECO:0007669"/>
    <property type="project" value="InterPro"/>
</dbReference>
<sequence>MALLKIENYYPNYREELFDGDDIKGVDVYADGTDDKIGSVTDVLVDEDSGRFRYFVIDTGFWVFGKKVLLPVGRSRIDENDERIYAIGLTKQQVENLAEFNDLERIDYDYEDRVRGVYRPQDTDRSDYVADDRNSYNYEQEPNLYGINEQDHQSIRLYEERLIANKARRKVGEVAVGKRVETETAKVSVPIEKERVIVERTTPADVGTPVTPGQVDFREGEMARMDIYEETPDIRKEAFVREQVTVRKEIDRDTVDAQETIRREELDIDTQGNPVVRNPRNI</sequence>
<dbReference type="InterPro" id="IPR027275">
    <property type="entry name" value="PRC-brl_dom"/>
</dbReference>
<dbReference type="EMBL" id="JACJPW010000081">
    <property type="protein sequence ID" value="MBD2184382.1"/>
    <property type="molecule type" value="Genomic_DNA"/>
</dbReference>
<reference evidence="3" key="1">
    <citation type="journal article" date="2015" name="ISME J.">
        <title>Draft Genome Sequence of Streptomyces incarnatus NRRL8089, which Produces the Nucleoside Antibiotic Sinefungin.</title>
        <authorList>
            <person name="Oshima K."/>
            <person name="Hattori M."/>
            <person name="Shimizu H."/>
            <person name="Fukuda K."/>
            <person name="Nemoto M."/>
            <person name="Inagaki K."/>
            <person name="Tamura T."/>
        </authorList>
    </citation>
    <scope>NUCLEOTIDE SEQUENCE</scope>
    <source>
        <strain evidence="3">FACHB-1375</strain>
    </source>
</reference>